<feature type="transmembrane region" description="Helical" evidence="1">
    <location>
        <begin position="34"/>
        <end position="52"/>
    </location>
</feature>
<gene>
    <name evidence="2" type="ORF">MC7420_6774</name>
</gene>
<sequence length="53" mass="6027">MPLIILISLLLMMSWLFSEVLVLFPVDILNSLKPFTSLTLIVALLAFLWCFGE</sequence>
<evidence type="ECO:0000256" key="1">
    <source>
        <dbReference type="SAM" id="Phobius"/>
    </source>
</evidence>
<reference evidence="2 3" key="1">
    <citation type="submission" date="2008-07" db="EMBL/GenBank/DDBJ databases">
        <authorList>
            <person name="Tandeau de Marsac N."/>
            <person name="Ferriera S."/>
            <person name="Johnson J."/>
            <person name="Kravitz S."/>
            <person name="Beeson K."/>
            <person name="Sutton G."/>
            <person name="Rogers Y.-H."/>
            <person name="Friedman R."/>
            <person name="Frazier M."/>
            <person name="Venter J.C."/>
        </authorList>
    </citation>
    <scope>NUCLEOTIDE SEQUENCE [LARGE SCALE GENOMIC DNA]</scope>
    <source>
        <strain evidence="2 3">PCC 7420</strain>
    </source>
</reference>
<dbReference type="Proteomes" id="UP000003835">
    <property type="component" value="Unassembled WGS sequence"/>
</dbReference>
<evidence type="ECO:0000313" key="2">
    <source>
        <dbReference type="EMBL" id="EDX73726.1"/>
    </source>
</evidence>
<name>B4VW87_9CYAN</name>
<organism evidence="2 3">
    <name type="scientific">Coleofasciculus chthonoplastes PCC 7420</name>
    <dbReference type="NCBI Taxonomy" id="118168"/>
    <lineage>
        <taxon>Bacteria</taxon>
        <taxon>Bacillati</taxon>
        <taxon>Cyanobacteriota</taxon>
        <taxon>Cyanophyceae</taxon>
        <taxon>Coleofasciculales</taxon>
        <taxon>Coleofasciculaceae</taxon>
        <taxon>Coleofasciculus</taxon>
    </lineage>
</organism>
<dbReference type="STRING" id="118168.MC7420_6774"/>
<evidence type="ECO:0000313" key="3">
    <source>
        <dbReference type="Proteomes" id="UP000003835"/>
    </source>
</evidence>
<protein>
    <submittedName>
        <fullName evidence="2">Uncharacterized protein</fullName>
    </submittedName>
</protein>
<keyword evidence="1" id="KW-0472">Membrane</keyword>
<accession>B4VW87</accession>
<dbReference type="HOGENOM" id="CLU_3060436_0_0_3"/>
<dbReference type="eggNOG" id="ENOG502ZVJN">
    <property type="taxonomic scope" value="Bacteria"/>
</dbReference>
<keyword evidence="1" id="KW-1133">Transmembrane helix</keyword>
<dbReference type="AlphaFoldDB" id="B4VW87"/>
<keyword evidence="3" id="KW-1185">Reference proteome</keyword>
<keyword evidence="1" id="KW-0812">Transmembrane</keyword>
<proteinExistence type="predicted"/>
<dbReference type="EMBL" id="DS989856">
    <property type="protein sequence ID" value="EDX73726.1"/>
    <property type="molecule type" value="Genomic_DNA"/>
</dbReference>